<accession>G4T502</accession>
<protein>
    <recommendedName>
        <fullName evidence="2">pH-response regulator protein palC</fullName>
    </recommendedName>
</protein>
<comment type="similarity">
    <text evidence="1">Belongs to the palC family.</text>
</comment>
<evidence type="ECO:0000313" key="6">
    <source>
        <dbReference type="Proteomes" id="UP000007148"/>
    </source>
</evidence>
<evidence type="ECO:0000256" key="3">
    <source>
        <dbReference type="SAM" id="MobiDB-lite"/>
    </source>
</evidence>
<reference evidence="5 6" key="1">
    <citation type="journal article" date="2011" name="PLoS Pathog.">
        <title>Endophytic Life Strategies Decoded by Genome and Transcriptome Analyses of the Mutualistic Root Symbiont Piriformospora indica.</title>
        <authorList>
            <person name="Zuccaro A."/>
            <person name="Lahrmann U."/>
            <person name="Guldener U."/>
            <person name="Langen G."/>
            <person name="Pfiffi S."/>
            <person name="Biedenkopf D."/>
            <person name="Wong P."/>
            <person name="Samans B."/>
            <person name="Grimm C."/>
            <person name="Basiewicz M."/>
            <person name="Murat C."/>
            <person name="Martin F."/>
            <person name="Kogel K.H."/>
        </authorList>
    </citation>
    <scope>NUCLEOTIDE SEQUENCE [LARGE SCALE GENOMIC DNA]</scope>
    <source>
        <strain evidence="5 6">DSM 11827</strain>
    </source>
</reference>
<gene>
    <name evidence="5" type="ORF">PIIN_00012</name>
</gene>
<dbReference type="Gene3D" id="1.25.40.280">
    <property type="entry name" value="alix/aip1 like domains"/>
    <property type="match status" value="1"/>
</dbReference>
<dbReference type="Proteomes" id="UP000007148">
    <property type="component" value="Unassembled WGS sequence"/>
</dbReference>
<name>G4T502_SERID</name>
<dbReference type="PANTHER" id="PTHR40463:SF1">
    <property type="entry name" value="PH-RESPONSE REGULATOR PROTEIN PALC"/>
    <property type="match status" value="1"/>
</dbReference>
<dbReference type="InParanoid" id="G4T502"/>
<dbReference type="HOGENOM" id="CLU_027723_0_0_1"/>
<evidence type="ECO:0000259" key="4">
    <source>
        <dbReference type="PROSITE" id="PS51180"/>
    </source>
</evidence>
<proteinExistence type="inferred from homology"/>
<evidence type="ECO:0000256" key="1">
    <source>
        <dbReference type="ARBA" id="ARBA00010997"/>
    </source>
</evidence>
<evidence type="ECO:0000313" key="5">
    <source>
        <dbReference type="EMBL" id="CCA66326.1"/>
    </source>
</evidence>
<dbReference type="PANTHER" id="PTHR40463">
    <property type="entry name" value="PH-RESPONSE REGULATOR PROTEIN PALC"/>
    <property type="match status" value="1"/>
</dbReference>
<dbReference type="Pfam" id="PF03097">
    <property type="entry name" value="BRO1"/>
    <property type="match status" value="1"/>
</dbReference>
<feature type="domain" description="BRO1" evidence="4">
    <location>
        <begin position="2"/>
        <end position="462"/>
    </location>
</feature>
<organism evidence="5 6">
    <name type="scientific">Serendipita indica (strain DSM 11827)</name>
    <name type="common">Root endophyte fungus</name>
    <name type="synonym">Piriformospora indica</name>
    <dbReference type="NCBI Taxonomy" id="1109443"/>
    <lineage>
        <taxon>Eukaryota</taxon>
        <taxon>Fungi</taxon>
        <taxon>Dikarya</taxon>
        <taxon>Basidiomycota</taxon>
        <taxon>Agaricomycotina</taxon>
        <taxon>Agaricomycetes</taxon>
        <taxon>Sebacinales</taxon>
        <taxon>Serendipitaceae</taxon>
        <taxon>Serendipita</taxon>
    </lineage>
</organism>
<dbReference type="GO" id="GO:0005886">
    <property type="term" value="C:plasma membrane"/>
    <property type="evidence" value="ECO:0007669"/>
    <property type="project" value="TreeGrafter"/>
</dbReference>
<dbReference type="InterPro" id="IPR037505">
    <property type="entry name" value="pH-resp_palC"/>
</dbReference>
<dbReference type="PROSITE" id="PS51180">
    <property type="entry name" value="BRO1"/>
    <property type="match status" value="1"/>
</dbReference>
<feature type="region of interest" description="Disordered" evidence="3">
    <location>
        <begin position="437"/>
        <end position="462"/>
    </location>
</feature>
<dbReference type="SMART" id="SM01041">
    <property type="entry name" value="BRO1"/>
    <property type="match status" value="1"/>
</dbReference>
<dbReference type="OrthoDB" id="10266451at2759"/>
<comment type="caution">
    <text evidence="5">The sequence shown here is derived from an EMBL/GenBank/DDBJ whole genome shotgun (WGS) entry which is preliminary data.</text>
</comment>
<dbReference type="AlphaFoldDB" id="G4T502"/>
<dbReference type="GO" id="GO:0071467">
    <property type="term" value="P:cellular response to pH"/>
    <property type="evidence" value="ECO:0007669"/>
    <property type="project" value="InterPro"/>
</dbReference>
<dbReference type="InterPro" id="IPR038499">
    <property type="entry name" value="BRO1_sf"/>
</dbReference>
<evidence type="ECO:0000256" key="2">
    <source>
        <dbReference type="ARBA" id="ARBA00022193"/>
    </source>
</evidence>
<keyword evidence="6" id="KW-1185">Reference proteome</keyword>
<dbReference type="STRING" id="1109443.G4T502"/>
<dbReference type="OMA" id="PNDKEWM"/>
<sequence length="462" mass="50180">MSSYVYELPTTGNVVFSEFILDQTGQYSHAIGNATVARTNLRAVLKESKRTDEGEKDYLRIVKVIDDYLPHLYAIMDCVDSDDLSLKNQPAFSWRSTFSANLLNNSPRQTVMGLHAELAFTLLTYGSALANLAASCVTSLGQYERERAITDALRKVKDEKLNFAVQLLLRAAGVFAHTAEVVIPQWERYLSDVGSVSNPLTTLKPVDLSKELVLALSKFSMAEAQTLAVRKLMSRSAYDSTLTPGPPLPKSHPSPKLIVKLSLFALESYASACSLAKSARGGIQGGTEVTKDLTRWLADETSLTSALSHKWLGVEAGEQSSTSGKAGEAVGFLQWAKSELEALKDGGHGIAGLSRKAKRKERVAEEIASTMAFLSHYKKLNDTIHFEPVLPVATLQSMIPTGKSAVEMKLFTPPPPSFRSSRTVQFSAQPPEIVGEEAEVAAPQSEGVSPNPTTVAPRPAYF</sequence>
<dbReference type="InterPro" id="IPR004328">
    <property type="entry name" value="BRO1_dom"/>
</dbReference>
<dbReference type="eggNOG" id="ENOG502QWTM">
    <property type="taxonomic scope" value="Eukaryota"/>
</dbReference>
<dbReference type="EMBL" id="CAFZ01000001">
    <property type="protein sequence ID" value="CCA66326.1"/>
    <property type="molecule type" value="Genomic_DNA"/>
</dbReference>